<dbReference type="Pfam" id="PF00535">
    <property type="entry name" value="Glycos_transf_2"/>
    <property type="match status" value="1"/>
</dbReference>
<dbReference type="OrthoDB" id="9802649at2"/>
<dbReference type="AlphaFoldDB" id="A0A0B4CTH4"/>
<dbReference type="GO" id="GO:0016758">
    <property type="term" value="F:hexosyltransferase activity"/>
    <property type="evidence" value="ECO:0007669"/>
    <property type="project" value="UniProtKB-ARBA"/>
</dbReference>
<dbReference type="SUPFAM" id="SSF53448">
    <property type="entry name" value="Nucleotide-diphospho-sugar transferases"/>
    <property type="match status" value="1"/>
</dbReference>
<dbReference type="Proteomes" id="UP000031167">
    <property type="component" value="Unassembled WGS sequence"/>
</dbReference>
<dbReference type="PANTHER" id="PTHR22916:SF3">
    <property type="entry name" value="UDP-GLCNAC:BETAGAL BETA-1,3-N-ACETYLGLUCOSAMINYLTRANSFERASE-LIKE PROTEIN 1"/>
    <property type="match status" value="1"/>
</dbReference>
<protein>
    <recommendedName>
        <fullName evidence="1">Glycosyltransferase 2-like domain-containing protein</fullName>
    </recommendedName>
</protein>
<keyword evidence="3" id="KW-1185">Reference proteome</keyword>
<dbReference type="InterPro" id="IPR001173">
    <property type="entry name" value="Glyco_trans_2-like"/>
</dbReference>
<gene>
    <name evidence="2" type="ORF">RM51_03070</name>
</gene>
<dbReference type="InterPro" id="IPR029044">
    <property type="entry name" value="Nucleotide-diphossugar_trans"/>
</dbReference>
<reference evidence="2 3" key="1">
    <citation type="submission" date="2014-12" db="EMBL/GenBank/DDBJ databases">
        <title>Genome sequencing of Chryseobacterium taiwanense TPW19.</title>
        <authorList>
            <person name="Tan P.W."/>
            <person name="Chan K.-G."/>
        </authorList>
    </citation>
    <scope>NUCLEOTIDE SEQUENCE [LARGE SCALE GENOMIC DNA]</scope>
    <source>
        <strain evidence="2 3">TPW19</strain>
    </source>
</reference>
<dbReference type="RefSeq" id="WP_039365032.1">
    <property type="nucleotide sequence ID" value="NZ_JWTA01000003.1"/>
</dbReference>
<accession>A0A0B4CTH4</accession>
<proteinExistence type="predicted"/>
<feature type="domain" description="Glycosyltransferase 2-like" evidence="1">
    <location>
        <begin position="4"/>
        <end position="155"/>
    </location>
</feature>
<dbReference type="STRING" id="363331.RM51_03070"/>
<sequence>MKISVALCTYNGEKYIKEQLDSILNQTTKVDEIVICDDKSTDTTMDILRLYENKYPDIFRVYTNEETLKSVKNFEKAISLCTGEITFLSDQDDFWYPEKVSVMINHFLEQPEMMAFCSNGFLMNENSEIIIDHFTKWDVFEKYSAKKPHLDTFNFLTQKGNFSTGATMAVKTDFAKSTFPIPEVQDFHHDEWITLLATVEGKMGFINQKLINYRVHSTQQVGGIAFHKDSKYFKQIFDYFSFNDQNDFKSIKSRIKAQVEWHNKFLINFKSNSTQYQLLKNKFDIELKKNNTLLNQNFPLKSFVVQNIDKLLNKRQLKK</sequence>
<dbReference type="PANTHER" id="PTHR22916">
    <property type="entry name" value="GLYCOSYLTRANSFERASE"/>
    <property type="match status" value="1"/>
</dbReference>
<evidence type="ECO:0000313" key="3">
    <source>
        <dbReference type="Proteomes" id="UP000031167"/>
    </source>
</evidence>
<dbReference type="CDD" id="cd04196">
    <property type="entry name" value="GT_2_like_d"/>
    <property type="match status" value="1"/>
</dbReference>
<dbReference type="EMBL" id="JWTA01000003">
    <property type="protein sequence ID" value="KIC64539.1"/>
    <property type="molecule type" value="Genomic_DNA"/>
</dbReference>
<evidence type="ECO:0000313" key="2">
    <source>
        <dbReference type="EMBL" id="KIC64539.1"/>
    </source>
</evidence>
<organism evidence="2 3">
    <name type="scientific">Chryseobacterium taiwanense</name>
    <dbReference type="NCBI Taxonomy" id="363331"/>
    <lineage>
        <taxon>Bacteria</taxon>
        <taxon>Pseudomonadati</taxon>
        <taxon>Bacteroidota</taxon>
        <taxon>Flavobacteriia</taxon>
        <taxon>Flavobacteriales</taxon>
        <taxon>Weeksellaceae</taxon>
        <taxon>Chryseobacterium group</taxon>
        <taxon>Chryseobacterium</taxon>
    </lineage>
</organism>
<comment type="caution">
    <text evidence="2">The sequence shown here is derived from an EMBL/GenBank/DDBJ whole genome shotgun (WGS) entry which is preliminary data.</text>
</comment>
<name>A0A0B4CTH4_9FLAO</name>
<evidence type="ECO:0000259" key="1">
    <source>
        <dbReference type="Pfam" id="PF00535"/>
    </source>
</evidence>
<dbReference type="Gene3D" id="3.90.550.10">
    <property type="entry name" value="Spore Coat Polysaccharide Biosynthesis Protein SpsA, Chain A"/>
    <property type="match status" value="1"/>
</dbReference>